<organism evidence="4 5">
    <name type="scientific">Actinocrispum wychmicini</name>
    <dbReference type="NCBI Taxonomy" id="1213861"/>
    <lineage>
        <taxon>Bacteria</taxon>
        <taxon>Bacillati</taxon>
        <taxon>Actinomycetota</taxon>
        <taxon>Actinomycetes</taxon>
        <taxon>Pseudonocardiales</taxon>
        <taxon>Pseudonocardiaceae</taxon>
        <taxon>Actinocrispum</taxon>
    </lineage>
</organism>
<dbReference type="GO" id="GO:0043190">
    <property type="term" value="C:ATP-binding cassette (ABC) transporter complex"/>
    <property type="evidence" value="ECO:0007669"/>
    <property type="project" value="InterPro"/>
</dbReference>
<reference evidence="4 5" key="1">
    <citation type="submission" date="2019-03" db="EMBL/GenBank/DDBJ databases">
        <title>Genomic Encyclopedia of Type Strains, Phase IV (KMG-IV): sequencing the most valuable type-strain genomes for metagenomic binning, comparative biology and taxonomic classification.</title>
        <authorList>
            <person name="Goeker M."/>
        </authorList>
    </citation>
    <scope>NUCLEOTIDE SEQUENCE [LARGE SCALE GENOMIC DNA]</scope>
    <source>
        <strain evidence="4 5">DSM 45934</strain>
    </source>
</reference>
<protein>
    <submittedName>
        <fullName evidence="4">Peptide/nickel transport system substrate-binding protein</fullName>
    </submittedName>
</protein>
<sequence>MTASRVLITAIAFTLLTGCGTINNGQAPPQQPSTDTRPIRSGGTLRVALNGEPDKLDPSLSRTLVGREVFQAICEKLYEADEKLTLVPQLAAALPDVSPDGKTVTIKLRTGLKFADGTVMDAAAVKTSLDRHRTLTGSQRKSELGPLTDVTVVDPATVALHLSQPFSPLVSQLADRAGMIMSPAALAKTPDFGTAPVCIGPFKFATRVAQDRTEVVKDPNYYNAANVKLDKIVYKTVADPTTSFNNLRSGDIDIQFNVSPINVEELKSIPNLRLLSTESLGYQGITVNVGNANGVGQTPGTLAAPVVSPMATDARIRQAFAMSIDREAITKTVFRGVYSPACGPISPAAQLSSDAAQACPKHDPAAAKRLLADAGVPTPVKISLVVVNDSDNRRVGEAIKSMAADGGFDVQLEPTEFASSLDLTDAGKYQMFRIGWSGRIDADGNITTFVQTKGSQNIAGYSNPQVDQWLNDARATQDVAARRELYGKVIAKIQQDSPLIYLYRAKNLIGLSDKVGGVKMYADFIMRFDTAGFVQ</sequence>
<dbReference type="Gene3D" id="3.10.105.10">
    <property type="entry name" value="Dipeptide-binding Protein, Domain 3"/>
    <property type="match status" value="1"/>
</dbReference>
<accession>A0A4R2JDI4</accession>
<dbReference type="SUPFAM" id="SSF53850">
    <property type="entry name" value="Periplasmic binding protein-like II"/>
    <property type="match status" value="1"/>
</dbReference>
<dbReference type="PROSITE" id="PS51257">
    <property type="entry name" value="PROKAR_LIPOPROTEIN"/>
    <property type="match status" value="1"/>
</dbReference>
<dbReference type="PANTHER" id="PTHR30290">
    <property type="entry name" value="PERIPLASMIC BINDING COMPONENT OF ABC TRANSPORTER"/>
    <property type="match status" value="1"/>
</dbReference>
<evidence type="ECO:0000313" key="4">
    <source>
        <dbReference type="EMBL" id="TCO54848.1"/>
    </source>
</evidence>
<feature type="domain" description="Solute-binding protein family 5" evidence="3">
    <location>
        <begin position="85"/>
        <end position="455"/>
    </location>
</feature>
<dbReference type="GO" id="GO:0042597">
    <property type="term" value="C:periplasmic space"/>
    <property type="evidence" value="ECO:0007669"/>
    <property type="project" value="UniProtKB-ARBA"/>
</dbReference>
<evidence type="ECO:0000259" key="3">
    <source>
        <dbReference type="Pfam" id="PF00496"/>
    </source>
</evidence>
<comment type="caution">
    <text evidence="4">The sequence shown here is derived from an EMBL/GenBank/DDBJ whole genome shotgun (WGS) entry which is preliminary data.</text>
</comment>
<dbReference type="PANTHER" id="PTHR30290:SF38">
    <property type="entry name" value="D,D-DIPEPTIDE-BINDING PERIPLASMIC PROTEIN DDPA-RELATED"/>
    <property type="match status" value="1"/>
</dbReference>
<dbReference type="Gene3D" id="3.90.76.10">
    <property type="entry name" value="Dipeptide-binding Protein, Domain 1"/>
    <property type="match status" value="1"/>
</dbReference>
<name>A0A4R2JDI4_9PSEU</name>
<keyword evidence="5" id="KW-1185">Reference proteome</keyword>
<evidence type="ECO:0000256" key="2">
    <source>
        <dbReference type="SAM" id="MobiDB-lite"/>
    </source>
</evidence>
<dbReference type="Pfam" id="PF00496">
    <property type="entry name" value="SBP_bac_5"/>
    <property type="match status" value="1"/>
</dbReference>
<dbReference type="InterPro" id="IPR030678">
    <property type="entry name" value="Peptide/Ni-bd"/>
</dbReference>
<gene>
    <name evidence="4" type="ORF">EV192_108136</name>
</gene>
<dbReference type="Gene3D" id="3.40.190.10">
    <property type="entry name" value="Periplasmic binding protein-like II"/>
    <property type="match status" value="1"/>
</dbReference>
<evidence type="ECO:0000256" key="1">
    <source>
        <dbReference type="ARBA" id="ARBA00022729"/>
    </source>
</evidence>
<dbReference type="Proteomes" id="UP000295680">
    <property type="component" value="Unassembled WGS sequence"/>
</dbReference>
<dbReference type="EMBL" id="SLWS01000008">
    <property type="protein sequence ID" value="TCO54848.1"/>
    <property type="molecule type" value="Genomic_DNA"/>
</dbReference>
<feature type="compositionally biased region" description="Polar residues" evidence="2">
    <location>
        <begin position="22"/>
        <end position="36"/>
    </location>
</feature>
<evidence type="ECO:0000313" key="5">
    <source>
        <dbReference type="Proteomes" id="UP000295680"/>
    </source>
</evidence>
<dbReference type="InterPro" id="IPR000914">
    <property type="entry name" value="SBP_5_dom"/>
</dbReference>
<feature type="region of interest" description="Disordered" evidence="2">
    <location>
        <begin position="22"/>
        <end position="41"/>
    </location>
</feature>
<dbReference type="InterPro" id="IPR039424">
    <property type="entry name" value="SBP_5"/>
</dbReference>
<keyword evidence="1" id="KW-0732">Signal</keyword>
<proteinExistence type="predicted"/>
<dbReference type="GO" id="GO:1904680">
    <property type="term" value="F:peptide transmembrane transporter activity"/>
    <property type="evidence" value="ECO:0007669"/>
    <property type="project" value="TreeGrafter"/>
</dbReference>
<dbReference type="RefSeq" id="WP_165960762.1">
    <property type="nucleotide sequence ID" value="NZ_SLWS01000008.1"/>
</dbReference>
<dbReference type="PIRSF" id="PIRSF002741">
    <property type="entry name" value="MppA"/>
    <property type="match status" value="1"/>
</dbReference>
<dbReference type="GO" id="GO:0015833">
    <property type="term" value="P:peptide transport"/>
    <property type="evidence" value="ECO:0007669"/>
    <property type="project" value="TreeGrafter"/>
</dbReference>
<dbReference type="AlphaFoldDB" id="A0A4R2JDI4"/>